<dbReference type="Proteomes" id="UP000602510">
    <property type="component" value="Unassembled WGS sequence"/>
</dbReference>
<sequence>MDWGDFAINNKNHDYKLLPEFLTAAPYLKQYMTNAVAVRTSYRIVLESIFTSQLALLALVILQLAKVAISILKLDFNEIGNLVDLFVDSVTELAESPGDILNVLENGSLPTGGFSGASDDDATGSVLETLNDKLGREAHLENRTKNP</sequence>
<gene>
    <name evidence="1" type="ORF">GN244_ATG07225</name>
</gene>
<dbReference type="EMBL" id="WSZM01000139">
    <property type="protein sequence ID" value="KAF4040551.1"/>
    <property type="molecule type" value="Genomic_DNA"/>
</dbReference>
<name>A0A833WWV9_PHYIN</name>
<evidence type="ECO:0000313" key="1">
    <source>
        <dbReference type="EMBL" id="KAF4040551.1"/>
    </source>
</evidence>
<reference evidence="1" key="1">
    <citation type="submission" date="2020-04" db="EMBL/GenBank/DDBJ databases">
        <title>Hybrid Assembly of Korean Phytophthora infestans isolates.</title>
        <authorList>
            <person name="Prokchorchik M."/>
            <person name="Lee Y."/>
            <person name="Seo J."/>
            <person name="Cho J.-H."/>
            <person name="Park Y.-E."/>
            <person name="Jang D.-C."/>
            <person name="Im J.-S."/>
            <person name="Choi J.-G."/>
            <person name="Park H.-J."/>
            <person name="Lee G.-B."/>
            <person name="Lee Y.-G."/>
            <person name="Hong S.-Y."/>
            <person name="Cho K."/>
            <person name="Sohn K.H."/>
        </authorList>
    </citation>
    <scope>NUCLEOTIDE SEQUENCE</scope>
    <source>
        <strain evidence="1">KR_1_A1</strain>
    </source>
</reference>
<protein>
    <submittedName>
        <fullName evidence="1">Uncharacterized protein</fullName>
    </submittedName>
</protein>
<comment type="caution">
    <text evidence="1">The sequence shown here is derived from an EMBL/GenBank/DDBJ whole genome shotgun (WGS) entry which is preliminary data.</text>
</comment>
<proteinExistence type="predicted"/>
<evidence type="ECO:0000313" key="2">
    <source>
        <dbReference type="Proteomes" id="UP000602510"/>
    </source>
</evidence>
<keyword evidence="2" id="KW-1185">Reference proteome</keyword>
<organism evidence="1 2">
    <name type="scientific">Phytophthora infestans</name>
    <name type="common">Potato late blight agent</name>
    <name type="synonym">Botrytis infestans</name>
    <dbReference type="NCBI Taxonomy" id="4787"/>
    <lineage>
        <taxon>Eukaryota</taxon>
        <taxon>Sar</taxon>
        <taxon>Stramenopiles</taxon>
        <taxon>Oomycota</taxon>
        <taxon>Peronosporomycetes</taxon>
        <taxon>Peronosporales</taxon>
        <taxon>Peronosporaceae</taxon>
        <taxon>Phytophthora</taxon>
    </lineage>
</organism>
<accession>A0A833WWV9</accession>
<dbReference type="AlphaFoldDB" id="A0A833WWV9"/>